<sequence>MAAAKLSSRYEIGLEFDPAYDAALKTFREMVIKSTTRLGTLLGFLEADLPPGRPPYFKVLFIEATARQLGQQWALDRCDFIDVTIGSAKLQEVILSLSFEMRLVNPTPSTPFAAILTPPGEQHTLMPHLLGLLFDTLEWERHVLEPNEFGDPIFATTVDQADVACIGWSNSELSDELRTLVAKIRLQRKDRKLPFIVGGAAALDSIDFLVGLGIDCVCDSVYSAAKTCENYYELQRISRKAHAGGQTAVIKTNGIDWLTP</sequence>
<proteinExistence type="predicted"/>
<evidence type="ECO:0000313" key="2">
    <source>
        <dbReference type="Proteomes" id="UP000308530"/>
    </source>
</evidence>
<dbReference type="Proteomes" id="UP000308530">
    <property type="component" value="Chromosome"/>
</dbReference>
<name>A0ABX6QK68_9HYPH</name>
<dbReference type="Gene3D" id="3.40.50.280">
    <property type="entry name" value="Cobalamin-binding domain"/>
    <property type="match status" value="1"/>
</dbReference>
<reference evidence="1 2" key="1">
    <citation type="submission" date="2020-06" db="EMBL/GenBank/DDBJ databases">
        <title>Genome sequence of Rhizobium sp strain ADMK78.</title>
        <authorList>
            <person name="Rahi P."/>
        </authorList>
    </citation>
    <scope>NUCLEOTIDE SEQUENCE [LARGE SCALE GENOMIC DNA]</scope>
    <source>
        <strain evidence="1 2">ADMK78</strain>
    </source>
</reference>
<protein>
    <submittedName>
        <fullName evidence="1">Cobalamin-binding protein</fullName>
    </submittedName>
</protein>
<dbReference type="EMBL" id="CP058350">
    <property type="protein sequence ID" value="QLF68500.1"/>
    <property type="molecule type" value="Genomic_DNA"/>
</dbReference>
<dbReference type="RefSeq" id="WP_138288585.1">
    <property type="nucleotide sequence ID" value="NZ_CP058350.1"/>
</dbReference>
<organism evidence="1 2">
    <name type="scientific">Peteryoungia desertarenae</name>
    <dbReference type="NCBI Taxonomy" id="1813451"/>
    <lineage>
        <taxon>Bacteria</taxon>
        <taxon>Pseudomonadati</taxon>
        <taxon>Pseudomonadota</taxon>
        <taxon>Alphaproteobacteria</taxon>
        <taxon>Hyphomicrobiales</taxon>
        <taxon>Rhizobiaceae</taxon>
        <taxon>Peteryoungia</taxon>
    </lineage>
</organism>
<evidence type="ECO:0000313" key="1">
    <source>
        <dbReference type="EMBL" id="QLF68500.1"/>
    </source>
</evidence>
<accession>A0ABX6QK68</accession>
<gene>
    <name evidence="1" type="ORF">FE840_002445</name>
</gene>
<keyword evidence="2" id="KW-1185">Reference proteome</keyword>